<dbReference type="PANTHER" id="PTHR22739:SF22">
    <property type="entry name" value="COSTARS DOMAIN-CONTAINING PROTEIN"/>
    <property type="match status" value="1"/>
</dbReference>
<gene>
    <name evidence="2" type="ORF">FQN60_016909</name>
</gene>
<dbReference type="Gene3D" id="1.10.10.1540">
    <property type="entry name" value="Costar domain"/>
    <property type="match status" value="1"/>
</dbReference>
<dbReference type="GO" id="GO:0035025">
    <property type="term" value="P:positive regulation of Rho protein signal transduction"/>
    <property type="evidence" value="ECO:0007669"/>
    <property type="project" value="InterPro"/>
</dbReference>
<proteinExistence type="predicted"/>
<feature type="domain" description="Costars" evidence="1">
    <location>
        <begin position="138"/>
        <end position="223"/>
    </location>
</feature>
<comment type="caution">
    <text evidence="2">The sequence shown here is derived from an EMBL/GenBank/DDBJ whole genome shotgun (WGS) entry which is preliminary data.</text>
</comment>
<evidence type="ECO:0000313" key="3">
    <source>
        <dbReference type="Proteomes" id="UP000327493"/>
    </source>
</evidence>
<keyword evidence="3" id="KW-1185">Reference proteome</keyword>
<dbReference type="InterPro" id="IPR038095">
    <property type="entry name" value="Costars_sf"/>
</dbReference>
<sequence>MEGGREMLGRGIMRSGHDTGDILLRQTVQTPERRLERRGKTTKTVMGRDSKITTFMETEDDAPHPAQCRDDTAACFVSVKGLKENWQKWSDEHREHQKHNPFSHDARPCVVVPQRGQDHYGRPLQGSMTEQRGKDAHTHVCREVEELCEVIRNIGEPRDKDGDGSGSKGGVITVEFGKLFEHYVTISNKLVGILLRARKQRLVEFEGEMLWQGKDDHAVIAVLMFLSDEETGLAVLLFALALSVDFWGPLHKESVEVVDPNPSIAPTAWLDPVKQRVEPHDAKIENAVRGLLSFIRNFQNPNVERPSNSLELRPMESQAGTSSSVEVNNAVQRAMQRPSSSARRRIPLAVVVKCWSKAKVEVETLGLSMQCFPWIVAWAAWKGLWFVWIA</sequence>
<dbReference type="AlphaFoldDB" id="A0A5J5DE07"/>
<dbReference type="SMART" id="SM01283">
    <property type="entry name" value="Costars"/>
    <property type="match status" value="1"/>
</dbReference>
<dbReference type="GO" id="GO:0030017">
    <property type="term" value="C:sarcomere"/>
    <property type="evidence" value="ECO:0007669"/>
    <property type="project" value="TreeGrafter"/>
</dbReference>
<dbReference type="EMBL" id="VOFY01000006">
    <property type="protein sequence ID" value="KAA8591535.1"/>
    <property type="molecule type" value="Genomic_DNA"/>
</dbReference>
<dbReference type="Pfam" id="PF14705">
    <property type="entry name" value="Costars"/>
    <property type="match status" value="1"/>
</dbReference>
<dbReference type="PANTHER" id="PTHR22739">
    <property type="entry name" value="STRIATED MUSCLE ACTIVATOR OF RHO-DEPENDENT SIGNALING-RELATED"/>
    <property type="match status" value="1"/>
</dbReference>
<organism evidence="2 3">
    <name type="scientific">Etheostoma spectabile</name>
    <name type="common">orangethroat darter</name>
    <dbReference type="NCBI Taxonomy" id="54343"/>
    <lineage>
        <taxon>Eukaryota</taxon>
        <taxon>Metazoa</taxon>
        <taxon>Chordata</taxon>
        <taxon>Craniata</taxon>
        <taxon>Vertebrata</taxon>
        <taxon>Euteleostomi</taxon>
        <taxon>Actinopterygii</taxon>
        <taxon>Neopterygii</taxon>
        <taxon>Teleostei</taxon>
        <taxon>Neoteleostei</taxon>
        <taxon>Acanthomorphata</taxon>
        <taxon>Eupercaria</taxon>
        <taxon>Perciformes</taxon>
        <taxon>Percoidei</taxon>
        <taxon>Percidae</taxon>
        <taxon>Etheostomatinae</taxon>
        <taxon>Etheostoma</taxon>
    </lineage>
</organism>
<evidence type="ECO:0000313" key="2">
    <source>
        <dbReference type="EMBL" id="KAA8591535.1"/>
    </source>
</evidence>
<reference evidence="2 3" key="1">
    <citation type="submission" date="2019-08" db="EMBL/GenBank/DDBJ databases">
        <title>A chromosome-level genome assembly, high-density linkage maps, and genome scans reveal the genomic architecture of hybrid incompatibilities underlying speciation via character displacement in darters (Percidae: Etheostominae).</title>
        <authorList>
            <person name="Moran R.L."/>
            <person name="Catchen J.M."/>
            <person name="Fuller R.C."/>
        </authorList>
    </citation>
    <scope>NUCLEOTIDE SEQUENCE [LARGE SCALE GENOMIC DNA]</scope>
    <source>
        <strain evidence="2">EspeVRDwgs_2016</strain>
        <tissue evidence="2">Muscle</tissue>
    </source>
</reference>
<dbReference type="InterPro" id="IPR027817">
    <property type="entry name" value="Costars_dom"/>
</dbReference>
<dbReference type="GO" id="GO:0045944">
    <property type="term" value="P:positive regulation of transcription by RNA polymerase II"/>
    <property type="evidence" value="ECO:0007669"/>
    <property type="project" value="TreeGrafter"/>
</dbReference>
<protein>
    <recommendedName>
        <fullName evidence="1">Costars domain-containing protein</fullName>
    </recommendedName>
</protein>
<evidence type="ECO:0000259" key="1">
    <source>
        <dbReference type="SMART" id="SM01283"/>
    </source>
</evidence>
<accession>A0A5J5DE07</accession>
<name>A0A5J5DE07_9PERO</name>
<dbReference type="InterPro" id="IPR026111">
    <property type="entry name" value="Abra"/>
</dbReference>
<dbReference type="Proteomes" id="UP000327493">
    <property type="component" value="Chromosome 6"/>
</dbReference>
<dbReference type="GO" id="GO:0003779">
    <property type="term" value="F:actin binding"/>
    <property type="evidence" value="ECO:0007669"/>
    <property type="project" value="InterPro"/>
</dbReference>